<reference evidence="2" key="1">
    <citation type="submission" date="2017-02" db="EMBL/GenBank/DDBJ databases">
        <authorList>
            <person name="Varghese N."/>
            <person name="Submissions S."/>
        </authorList>
    </citation>
    <scope>NUCLEOTIDE SEQUENCE [LARGE SCALE GENOMIC DNA]</scope>
    <source>
        <strain evidence="2">DSM 16521</strain>
    </source>
</reference>
<sequence>MLKGDLATTAMGIMPHTDIEQALDLALSLDIPFWPQLPKVSYYEDMYVQITEHFPGISIDEQNQRVNFSLPAFYNELENYLLLTEDENNFTLTEKYSVVYRRFLARDLKSYQAIRGQAIGPVSMGLKITDEERKPIIYHPEVRELLFDFVARKVNVQYRELTAKNPNAFVWLDEPGLEIIFGSFSGYTSERAREDYARFLTMLEGPKGVHLCGNPDWAFLLREIELDILSLDALGCGRIFSRYTGEIKAFLERGGIIAWGIIPTLTAEQEQYALPYLLGKLEEYWDYLAQHGVDRELLVKQAWLAPARCCLINADGDATVTRAFRLLKELAKKLKEKYTV</sequence>
<proteinExistence type="predicted"/>
<dbReference type="Proteomes" id="UP000189933">
    <property type="component" value="Unassembled WGS sequence"/>
</dbReference>
<dbReference type="SUPFAM" id="SSF51726">
    <property type="entry name" value="UROD/MetE-like"/>
    <property type="match status" value="1"/>
</dbReference>
<dbReference type="InterPro" id="IPR038071">
    <property type="entry name" value="UROD/MetE-like_sf"/>
</dbReference>
<evidence type="ECO:0008006" key="3">
    <source>
        <dbReference type="Google" id="ProtNLM"/>
    </source>
</evidence>
<accession>A0A1T4PHD8</accession>
<dbReference type="AlphaFoldDB" id="A0A1T4PHD8"/>
<organism evidence="1 2">
    <name type="scientific">Carboxydocella sporoproducens DSM 16521</name>
    <dbReference type="NCBI Taxonomy" id="1121270"/>
    <lineage>
        <taxon>Bacteria</taxon>
        <taxon>Bacillati</taxon>
        <taxon>Bacillota</taxon>
        <taxon>Clostridia</taxon>
        <taxon>Eubacteriales</taxon>
        <taxon>Clostridiales Family XVI. Incertae Sedis</taxon>
        <taxon>Carboxydocella</taxon>
    </lineage>
</organism>
<dbReference type="Gene3D" id="3.20.20.210">
    <property type="match status" value="1"/>
</dbReference>
<dbReference type="RefSeq" id="WP_242952047.1">
    <property type="nucleotide sequence ID" value="NZ_FUXM01000011.1"/>
</dbReference>
<protein>
    <recommendedName>
        <fullName evidence="3">Methionine synthase II (Cobalamin-independent)</fullName>
    </recommendedName>
</protein>
<keyword evidence="2" id="KW-1185">Reference proteome</keyword>
<evidence type="ECO:0000313" key="1">
    <source>
        <dbReference type="EMBL" id="SJZ90218.1"/>
    </source>
</evidence>
<dbReference type="EMBL" id="FUXM01000011">
    <property type="protein sequence ID" value="SJZ90218.1"/>
    <property type="molecule type" value="Genomic_DNA"/>
</dbReference>
<evidence type="ECO:0000313" key="2">
    <source>
        <dbReference type="Proteomes" id="UP000189933"/>
    </source>
</evidence>
<name>A0A1T4PHD8_9FIRM</name>
<gene>
    <name evidence="1" type="ORF">SAMN02745885_01253</name>
</gene>